<name>A0ABY6KBP3_9ARAC</name>
<feature type="compositionally biased region" description="Polar residues" evidence="5">
    <location>
        <begin position="343"/>
        <end position="360"/>
    </location>
</feature>
<evidence type="ECO:0000313" key="7">
    <source>
        <dbReference type="EMBL" id="UYV66145.1"/>
    </source>
</evidence>
<feature type="region of interest" description="Disordered" evidence="5">
    <location>
        <begin position="612"/>
        <end position="633"/>
    </location>
</feature>
<dbReference type="CDD" id="cd15574">
    <property type="entry name" value="PHD_AF10_AF17"/>
    <property type="match status" value="1"/>
</dbReference>
<feature type="compositionally biased region" description="Pro residues" evidence="5">
    <location>
        <begin position="285"/>
        <end position="297"/>
    </location>
</feature>
<evidence type="ECO:0000256" key="4">
    <source>
        <dbReference type="SAM" id="Coils"/>
    </source>
</evidence>
<dbReference type="InterPro" id="IPR013083">
    <property type="entry name" value="Znf_RING/FYVE/PHD"/>
</dbReference>
<keyword evidence="3" id="KW-0862">Zinc</keyword>
<dbReference type="Proteomes" id="UP001235939">
    <property type="component" value="Chromosome 04"/>
</dbReference>
<dbReference type="Pfam" id="PF13832">
    <property type="entry name" value="zf-HC5HC2H_2"/>
    <property type="match status" value="1"/>
</dbReference>
<evidence type="ECO:0000256" key="2">
    <source>
        <dbReference type="ARBA" id="ARBA00022771"/>
    </source>
</evidence>
<dbReference type="PANTHER" id="PTHR13793:SF164">
    <property type="entry name" value="ALHAMBRA, ISOFORM P"/>
    <property type="match status" value="1"/>
</dbReference>
<evidence type="ECO:0000259" key="6">
    <source>
        <dbReference type="PROSITE" id="PS51805"/>
    </source>
</evidence>
<feature type="compositionally biased region" description="Polar residues" evidence="5">
    <location>
        <begin position="515"/>
        <end position="524"/>
    </location>
</feature>
<feature type="compositionally biased region" description="Basic residues" evidence="5">
    <location>
        <begin position="99"/>
        <end position="114"/>
    </location>
</feature>
<feature type="region of interest" description="Disordered" evidence="5">
    <location>
        <begin position="251"/>
        <end position="524"/>
    </location>
</feature>
<dbReference type="InterPro" id="IPR049781">
    <property type="entry name" value="AF10/AF17_PHD"/>
</dbReference>
<keyword evidence="2" id="KW-0863">Zinc-finger</keyword>
<dbReference type="CDD" id="cd20901">
    <property type="entry name" value="CC_AF10"/>
    <property type="match status" value="1"/>
</dbReference>
<dbReference type="PROSITE" id="PS51805">
    <property type="entry name" value="EPHD"/>
    <property type="match status" value="1"/>
</dbReference>
<dbReference type="InterPro" id="IPR034732">
    <property type="entry name" value="EPHD"/>
</dbReference>
<feature type="non-terminal residue" evidence="7">
    <location>
        <position position="1"/>
    </location>
</feature>
<feature type="compositionally biased region" description="Low complexity" evidence="5">
    <location>
        <begin position="405"/>
        <end position="417"/>
    </location>
</feature>
<evidence type="ECO:0000256" key="5">
    <source>
        <dbReference type="SAM" id="MobiDB-lite"/>
    </source>
</evidence>
<feature type="region of interest" description="Disordered" evidence="5">
    <location>
        <begin position="99"/>
        <end position="130"/>
    </location>
</feature>
<feature type="compositionally biased region" description="Low complexity" evidence="5">
    <location>
        <begin position="452"/>
        <end position="471"/>
    </location>
</feature>
<keyword evidence="1" id="KW-0479">Metal-binding</keyword>
<protein>
    <submittedName>
        <fullName evidence="7">MLLT6</fullName>
    </submittedName>
</protein>
<evidence type="ECO:0000313" key="8">
    <source>
        <dbReference type="Proteomes" id="UP001235939"/>
    </source>
</evidence>
<keyword evidence="8" id="KW-1185">Reference proteome</keyword>
<feature type="compositionally biased region" description="Low complexity" evidence="5">
    <location>
        <begin position="373"/>
        <end position="382"/>
    </location>
</feature>
<dbReference type="PANTHER" id="PTHR13793">
    <property type="entry name" value="PHD FINGER PROTEINS"/>
    <property type="match status" value="1"/>
</dbReference>
<keyword evidence="4" id="KW-0175">Coiled coil</keyword>
<evidence type="ECO:0000256" key="3">
    <source>
        <dbReference type="ARBA" id="ARBA00022833"/>
    </source>
</evidence>
<dbReference type="EMBL" id="CP092866">
    <property type="protein sequence ID" value="UYV66145.1"/>
    <property type="molecule type" value="Genomic_DNA"/>
</dbReference>
<dbReference type="InterPro" id="IPR049773">
    <property type="entry name" value="AF10-like_CC"/>
</dbReference>
<sequence length="633" mass="67965">MKEMVGGCCVCSDELGWTENPLVYCDGQGCNVAVHQGLEGIDNSFTLGLRHLAELVPCIRNNCELKQGCVLLAACYGIIQVPTGPWFCRKCESQERAARVNHRTPPKKETRSRKNTAGWASTGDSSPKADIVSRGGMAQVEGWAHVVCALYIPEIRFGNVTTMEPIILQCVPQERYNKSCSICEEQGKANIGACMQCNKPGCKHAQAAGLLCEEAGNYMDNVKYCGYCQYHYQKLSRGRCGVGVQKKDSHIKPIPAFKPIPSDNATPEPSPEKAAGRSGKKPHKQPPPQPVVPPPPPLDDDSSTNSSPEGAEEMAALAAEDGDGTKQCEDGGAGGGNGGPLSSKFTTANFTETVITQSGSPVFGSDRGKRSKSPSSTPSYSTMYENFITGAVVNSSEDKKKTKRPSGSSSNSNGPSSQFNGVVRNGGSKGSKRQEEEDSPGSPMSKKRRTKSSPMHSSFSSSSSSVNLDSVRPPRPPSLVSDLKNGTSPPPNLDAAPGEFVLPPRPSKLSAGGDHQSSPHSVPQTLEQLLERQWEQGSTFLMEQAQHFDIASLLSCLHQLRVENNRLEDQVSTLLARRDHLLAVNARLAVPLGTSPYHMRYMDGASNDFQRKSPAAYSPAAASASPMPPRHIQ</sequence>
<feature type="domain" description="PHD-type" evidence="6">
    <location>
        <begin position="85"/>
        <end position="232"/>
    </location>
</feature>
<dbReference type="InterPro" id="IPR050701">
    <property type="entry name" value="Histone_Mod_Regulator"/>
</dbReference>
<accession>A0ABY6KBP3</accession>
<feature type="compositionally biased region" description="Low complexity" evidence="5">
    <location>
        <begin position="613"/>
        <end position="625"/>
    </location>
</feature>
<proteinExistence type="predicted"/>
<feature type="coiled-coil region" evidence="4">
    <location>
        <begin position="550"/>
        <end position="577"/>
    </location>
</feature>
<gene>
    <name evidence="7" type="ORF">LAZ67_4000478</name>
</gene>
<organism evidence="7 8">
    <name type="scientific">Cordylochernes scorpioides</name>
    <dbReference type="NCBI Taxonomy" id="51811"/>
    <lineage>
        <taxon>Eukaryota</taxon>
        <taxon>Metazoa</taxon>
        <taxon>Ecdysozoa</taxon>
        <taxon>Arthropoda</taxon>
        <taxon>Chelicerata</taxon>
        <taxon>Arachnida</taxon>
        <taxon>Pseudoscorpiones</taxon>
        <taxon>Cheliferoidea</taxon>
        <taxon>Chernetidae</taxon>
        <taxon>Cordylochernes</taxon>
    </lineage>
</organism>
<evidence type="ECO:0000256" key="1">
    <source>
        <dbReference type="ARBA" id="ARBA00022723"/>
    </source>
</evidence>
<dbReference type="Gene3D" id="3.30.40.10">
    <property type="entry name" value="Zinc/RING finger domain, C3HC4 (zinc finger)"/>
    <property type="match status" value="1"/>
</dbReference>
<reference evidence="7 8" key="1">
    <citation type="submission" date="2022-01" db="EMBL/GenBank/DDBJ databases">
        <title>A chromosomal length assembly of Cordylochernes scorpioides.</title>
        <authorList>
            <person name="Zeh D."/>
            <person name="Zeh J."/>
        </authorList>
    </citation>
    <scope>NUCLEOTIDE SEQUENCE [LARGE SCALE GENOMIC DNA]</scope>
    <source>
        <strain evidence="7">IN4F17</strain>
        <tissue evidence="7">Whole Body</tissue>
    </source>
</reference>